<dbReference type="InterPro" id="IPR021139">
    <property type="entry name" value="NYN"/>
</dbReference>
<name>A0A6D2KS31_9BRAS</name>
<dbReference type="OrthoDB" id="1114196at2759"/>
<dbReference type="GO" id="GO:0004540">
    <property type="term" value="F:RNA nuclease activity"/>
    <property type="evidence" value="ECO:0007669"/>
    <property type="project" value="InterPro"/>
</dbReference>
<dbReference type="Proteomes" id="UP000467841">
    <property type="component" value="Unassembled WGS sequence"/>
</dbReference>
<dbReference type="EMBL" id="CACVBM020001495">
    <property type="protein sequence ID" value="CAA7051918.1"/>
    <property type="molecule type" value="Genomic_DNA"/>
</dbReference>
<dbReference type="Pfam" id="PF01936">
    <property type="entry name" value="NYN"/>
    <property type="match status" value="2"/>
</dbReference>
<accession>A0A6D2KS31</accession>
<dbReference type="AlphaFoldDB" id="A0A6D2KS31"/>
<keyword evidence="3" id="KW-1185">Reference proteome</keyword>
<dbReference type="InterPro" id="IPR024768">
    <property type="entry name" value="Marf1"/>
</dbReference>
<evidence type="ECO:0000313" key="2">
    <source>
        <dbReference type="EMBL" id="CAA7051918.1"/>
    </source>
</evidence>
<dbReference type="CDD" id="cd10910">
    <property type="entry name" value="PIN_limkain_b1_N_like"/>
    <property type="match status" value="2"/>
</dbReference>
<dbReference type="GO" id="GO:0010468">
    <property type="term" value="P:regulation of gene expression"/>
    <property type="evidence" value="ECO:0007669"/>
    <property type="project" value="InterPro"/>
</dbReference>
<evidence type="ECO:0000259" key="1">
    <source>
        <dbReference type="Pfam" id="PF01936"/>
    </source>
</evidence>
<feature type="domain" description="NYN" evidence="1">
    <location>
        <begin position="7"/>
        <end position="140"/>
    </location>
</feature>
<protein>
    <recommendedName>
        <fullName evidence="1">NYN domain-containing protein</fullName>
    </recommendedName>
</protein>
<proteinExistence type="predicted"/>
<reference evidence="2" key="1">
    <citation type="submission" date="2020-01" db="EMBL/GenBank/DDBJ databases">
        <authorList>
            <person name="Mishra B."/>
        </authorList>
    </citation>
    <scope>NUCLEOTIDE SEQUENCE [LARGE SCALE GENOMIC DNA]</scope>
</reference>
<organism evidence="2 3">
    <name type="scientific">Microthlaspi erraticum</name>
    <dbReference type="NCBI Taxonomy" id="1685480"/>
    <lineage>
        <taxon>Eukaryota</taxon>
        <taxon>Viridiplantae</taxon>
        <taxon>Streptophyta</taxon>
        <taxon>Embryophyta</taxon>
        <taxon>Tracheophyta</taxon>
        <taxon>Spermatophyta</taxon>
        <taxon>Magnoliopsida</taxon>
        <taxon>eudicotyledons</taxon>
        <taxon>Gunneridae</taxon>
        <taxon>Pentapetalae</taxon>
        <taxon>rosids</taxon>
        <taxon>malvids</taxon>
        <taxon>Brassicales</taxon>
        <taxon>Brassicaceae</taxon>
        <taxon>Coluteocarpeae</taxon>
        <taxon>Microthlaspi</taxon>
    </lineage>
</organism>
<feature type="domain" description="NYN" evidence="1">
    <location>
        <begin position="219"/>
        <end position="336"/>
    </location>
</feature>
<comment type="caution">
    <text evidence="2">The sequence shown here is derived from an EMBL/GenBank/DDBJ whole genome shotgun (WGS) entry which is preliminary data.</text>
</comment>
<dbReference type="PANTHER" id="PTHR14379:SF22">
    <property type="entry name" value="ENDONUCLEASE OR GLYCOSYL HYDROLASE"/>
    <property type="match status" value="1"/>
</dbReference>
<evidence type="ECO:0000313" key="3">
    <source>
        <dbReference type="Proteomes" id="UP000467841"/>
    </source>
</evidence>
<dbReference type="PANTHER" id="PTHR14379">
    <property type="entry name" value="LIMKAIN B LKAP"/>
    <property type="match status" value="1"/>
</dbReference>
<sequence length="464" mass="52838">MKSPAKKTGVWWDTNTDTGTSCYFPEEYDPYKVRQSIESAFKDHLPLTITAIGNLKRMPHPLWEPILSSGIVTIHSHFVSTTKIMHDMYDWADNNPAPAELILITDRINRFEVSGFLPSLRDRGYTIVTKPWKNILSAACNETTSKKDKKKCIDTAWVCHTCIDSGGLTFAGESYESLTRHFVTSEHIYQEFMRSPDTFIKNRYFISVEDAKKLDFSSTGVWWDIDTCLVPQGFDPRQVRQRLDSAFVNHLPLTISAVGNLERIPPGVLGPILSTGIIMKHGLEGPVDISKDMERWARYHPPPATIILISDHEQVFLTNRFLLKLKDLGYTIIRAYANHPQVSPKYASQTMLWDYLLADTNQETTSTEIMENVWVCSICMKPGHTFAGESYKSLKRHFKSVEHKIQVEAITMAKSQSEASLNTSISMISMRKRSLPSPQTSICLWREEQGEDCMARGVHFSLNY</sequence>
<gene>
    <name evidence="2" type="ORF">MERR_LOCUS39153</name>
</gene>
<dbReference type="GO" id="GO:0005777">
    <property type="term" value="C:peroxisome"/>
    <property type="evidence" value="ECO:0007669"/>
    <property type="project" value="InterPro"/>
</dbReference>